<dbReference type="Gene3D" id="1.10.287.1490">
    <property type="match status" value="1"/>
</dbReference>
<accession>A0A4Z0Y0Z9</accession>
<dbReference type="AlphaFoldDB" id="A0A4Z0Y0Z9"/>
<dbReference type="Proteomes" id="UP000297714">
    <property type="component" value="Unassembled WGS sequence"/>
</dbReference>
<sequence>MEKKVYQMTTEPEDFYDDSDLYAIRNRSEQEDLKDKLKPSLLGGYAKKDVDHFIEEMKERERRMKANLEQQVKDLLIERSNLNHECRLLKSQLSETEKIGADFEKVQERLQQYMKEKTDLQAILDKTQQDYQVLQRSMEEITEKYNRSCEQMQNVESDEIRTLKKRLEELKTYCAGLEQHVAGTKKEKKSLQDEVQRLNEELAQRGGDNSELSSLQSSFQSLQSKYASLEKSFQEKSLALESAQKEFSRLENEVTQKEEQLRQMEDRYAKEVERTKRHFRLWVHKMQKQRQQILSLQKEVDNGITARATLEQLQKEYSDLHNDYLRLKDLVSVLENQKEDMQVVLSKYQHQEQENISLKRRNACLCQEIRNVHHSVQYILDQMDRQAKAAKSLLERSKGEKEQLNILMREKTDLQVKNVKLLAQLSAGNDRIQRLEEENAQLSQQLKAYQEEINVPEKLNKDFSGAVSSHKFEDSGDDQGETVSSGQKNILFPFEEAQQKAKKLAEWTYMESGQEN</sequence>
<dbReference type="EMBL" id="SRMQ01000002">
    <property type="protein sequence ID" value="TGJ77414.1"/>
    <property type="molecule type" value="Genomic_DNA"/>
</dbReference>
<protein>
    <submittedName>
        <fullName evidence="3">Chromosome partition protein Smc</fullName>
    </submittedName>
</protein>
<proteinExistence type="predicted"/>
<keyword evidence="4" id="KW-1185">Reference proteome</keyword>
<feature type="coiled-coil region" evidence="1">
    <location>
        <begin position="310"/>
        <end position="354"/>
    </location>
</feature>
<evidence type="ECO:0000313" key="3">
    <source>
        <dbReference type="EMBL" id="TGJ77414.1"/>
    </source>
</evidence>
<keyword evidence="1" id="KW-0175">Coiled coil</keyword>
<evidence type="ECO:0000256" key="2">
    <source>
        <dbReference type="SAM" id="MobiDB-lite"/>
    </source>
</evidence>
<feature type="coiled-coil region" evidence="1">
    <location>
        <begin position="54"/>
        <end position="274"/>
    </location>
</feature>
<comment type="caution">
    <text evidence="3">The sequence shown here is derived from an EMBL/GenBank/DDBJ whole genome shotgun (WGS) entry which is preliminary data.</text>
</comment>
<reference evidence="3 4" key="1">
    <citation type="submission" date="2019-04" db="EMBL/GenBank/DDBJ databases">
        <authorList>
            <person name="Poehlein A."/>
            <person name="Bengelsdorf F.R."/>
            <person name="Duerre P."/>
            <person name="Daniel R."/>
        </authorList>
    </citation>
    <scope>NUCLEOTIDE SEQUENCE [LARGE SCALE GENOMIC DNA]</scope>
    <source>
        <strain evidence="3 4">BS-1</strain>
    </source>
</reference>
<feature type="region of interest" description="Disordered" evidence="2">
    <location>
        <begin position="467"/>
        <end position="487"/>
    </location>
</feature>
<organism evidence="3 4">
    <name type="scientific">Caproiciproducens galactitolivorans</name>
    <dbReference type="NCBI Taxonomy" id="642589"/>
    <lineage>
        <taxon>Bacteria</taxon>
        <taxon>Bacillati</taxon>
        <taxon>Bacillota</taxon>
        <taxon>Clostridia</taxon>
        <taxon>Eubacteriales</taxon>
        <taxon>Acutalibacteraceae</taxon>
        <taxon>Caproiciproducens</taxon>
    </lineage>
</organism>
<gene>
    <name evidence="3" type="primary">smc_2</name>
    <name evidence="3" type="ORF">CAGA_07840</name>
</gene>
<evidence type="ECO:0000256" key="1">
    <source>
        <dbReference type="SAM" id="Coils"/>
    </source>
</evidence>
<evidence type="ECO:0000313" key="4">
    <source>
        <dbReference type="Proteomes" id="UP000297714"/>
    </source>
</evidence>
<feature type="coiled-coil region" evidence="1">
    <location>
        <begin position="380"/>
        <end position="452"/>
    </location>
</feature>
<dbReference type="RefSeq" id="WP_135657919.1">
    <property type="nucleotide sequence ID" value="NZ_JAJUFJ010000002.1"/>
</dbReference>
<name>A0A4Z0Y0Z9_9FIRM</name>